<dbReference type="InterPro" id="IPR000533">
    <property type="entry name" value="Tropomyosin"/>
</dbReference>
<evidence type="ECO:0000313" key="5">
    <source>
        <dbReference type="EMBL" id="CAB4002071.1"/>
    </source>
</evidence>
<evidence type="ECO:0000256" key="3">
    <source>
        <dbReference type="SAM" id="Coils"/>
    </source>
</evidence>
<dbReference type="PRINTS" id="PR00194">
    <property type="entry name" value="TROPOMYOSIN"/>
</dbReference>
<evidence type="ECO:0000256" key="2">
    <source>
        <dbReference type="ARBA" id="ARBA00023054"/>
    </source>
</evidence>
<dbReference type="AlphaFoldDB" id="A0A6S7I620"/>
<organism evidence="5 6">
    <name type="scientific">Paramuricea clavata</name>
    <name type="common">Red gorgonian</name>
    <name type="synonym">Violescent sea-whip</name>
    <dbReference type="NCBI Taxonomy" id="317549"/>
    <lineage>
        <taxon>Eukaryota</taxon>
        <taxon>Metazoa</taxon>
        <taxon>Cnidaria</taxon>
        <taxon>Anthozoa</taxon>
        <taxon>Octocorallia</taxon>
        <taxon>Malacalcyonacea</taxon>
        <taxon>Plexauridae</taxon>
        <taxon>Paramuricea</taxon>
    </lineage>
</organism>
<dbReference type="PANTHER" id="PTHR19269">
    <property type="entry name" value="TROPOMYOSIN"/>
    <property type="match status" value="1"/>
</dbReference>
<gene>
    <name evidence="5" type="ORF">PACLA_8A044004</name>
</gene>
<evidence type="ECO:0000313" key="6">
    <source>
        <dbReference type="Proteomes" id="UP001152795"/>
    </source>
</evidence>
<reference evidence="5" key="1">
    <citation type="submission" date="2020-04" db="EMBL/GenBank/DDBJ databases">
        <authorList>
            <person name="Alioto T."/>
            <person name="Alioto T."/>
            <person name="Gomez Garrido J."/>
        </authorList>
    </citation>
    <scope>NUCLEOTIDE SEQUENCE</scope>
    <source>
        <strain evidence="5">A484AB</strain>
    </source>
</reference>
<feature type="coiled-coil region" evidence="3">
    <location>
        <begin position="134"/>
        <end position="217"/>
    </location>
</feature>
<dbReference type="Pfam" id="PF00261">
    <property type="entry name" value="Tropomyosin"/>
    <property type="match status" value="1"/>
</dbReference>
<keyword evidence="6" id="KW-1185">Reference proteome</keyword>
<dbReference type="EMBL" id="CACRXK020004249">
    <property type="protein sequence ID" value="CAB4002071.1"/>
    <property type="molecule type" value="Genomic_DNA"/>
</dbReference>
<dbReference type="Gene3D" id="1.20.5.340">
    <property type="match status" value="1"/>
</dbReference>
<name>A0A6S7I620_PARCT</name>
<sequence length="243" mass="28563">MEKVKERMKQLKDAIEDAQQRETDAKNAIKELDAKVDIWEGEKTTLLSRINVVKAEYEKISERLEESEAKLDDAESRTEESEVRRKKLAETEVDDFERSEEIENTLKAAAVSKENADHLLVDAERKEIVLEGDVARIQEKYEKFTMQADDLQERLDSYTSEIRELEENDREASDRENVSEEKIKFLEKQIREVVSTAETHERNVGKQERLRDKLSDEICTWKERREEIRHEMEEAMGGLLDDE</sequence>
<proteinExistence type="inferred from homology"/>
<protein>
    <submittedName>
        <fullName evidence="5">Uncharacterized protein</fullName>
    </submittedName>
</protein>
<comment type="caution">
    <text evidence="5">The sequence shown here is derived from an EMBL/GenBank/DDBJ whole genome shotgun (WGS) entry which is preliminary data.</text>
</comment>
<dbReference type="Proteomes" id="UP001152795">
    <property type="component" value="Unassembled WGS sequence"/>
</dbReference>
<dbReference type="SUPFAM" id="SSF57997">
    <property type="entry name" value="Tropomyosin"/>
    <property type="match status" value="1"/>
</dbReference>
<feature type="compositionally biased region" description="Basic and acidic residues" evidence="4">
    <location>
        <begin position="65"/>
        <end position="83"/>
    </location>
</feature>
<accession>A0A6S7I620</accession>
<keyword evidence="2 3" id="KW-0175">Coiled coil</keyword>
<comment type="similarity">
    <text evidence="1">Belongs to the tropomyosin family.</text>
</comment>
<dbReference type="OrthoDB" id="128924at2759"/>
<evidence type="ECO:0000256" key="4">
    <source>
        <dbReference type="SAM" id="MobiDB-lite"/>
    </source>
</evidence>
<dbReference type="Gene3D" id="1.20.5.170">
    <property type="match status" value="1"/>
</dbReference>
<feature type="region of interest" description="Disordered" evidence="4">
    <location>
        <begin position="65"/>
        <end position="86"/>
    </location>
</feature>
<evidence type="ECO:0000256" key="1">
    <source>
        <dbReference type="ARBA" id="ARBA00009036"/>
    </source>
</evidence>